<organism evidence="3 4">
    <name type="scientific">Thiohalomonas denitrificans</name>
    <dbReference type="NCBI Taxonomy" id="415747"/>
    <lineage>
        <taxon>Bacteria</taxon>
        <taxon>Pseudomonadati</taxon>
        <taxon>Pseudomonadota</taxon>
        <taxon>Gammaproteobacteria</taxon>
        <taxon>Thiohalomonadales</taxon>
        <taxon>Thiohalomonadaceae</taxon>
        <taxon>Thiohalomonas</taxon>
    </lineage>
</organism>
<accession>A0A1G5QBX8</accession>
<evidence type="ECO:0000259" key="2">
    <source>
        <dbReference type="PROSITE" id="PS50206"/>
    </source>
</evidence>
<dbReference type="GO" id="GO:0050313">
    <property type="term" value="F:sulfur dioxygenase activity"/>
    <property type="evidence" value="ECO:0007669"/>
    <property type="project" value="InterPro"/>
</dbReference>
<evidence type="ECO:0000256" key="1">
    <source>
        <dbReference type="ARBA" id="ARBA00022723"/>
    </source>
</evidence>
<dbReference type="Gene3D" id="3.40.250.10">
    <property type="entry name" value="Rhodanese-like domain"/>
    <property type="match status" value="2"/>
</dbReference>
<evidence type="ECO:0000313" key="4">
    <source>
        <dbReference type="Proteomes" id="UP000199648"/>
    </source>
</evidence>
<evidence type="ECO:0000313" key="3">
    <source>
        <dbReference type="EMBL" id="SCZ58990.1"/>
    </source>
</evidence>
<dbReference type="SUPFAM" id="SSF56281">
    <property type="entry name" value="Metallo-hydrolase/oxidoreductase"/>
    <property type="match status" value="1"/>
</dbReference>
<dbReference type="InterPro" id="IPR036873">
    <property type="entry name" value="Rhodanese-like_dom_sf"/>
</dbReference>
<dbReference type="AlphaFoldDB" id="A0A1G5QBX8"/>
<keyword evidence="1" id="KW-0479">Metal-binding</keyword>
<protein>
    <submittedName>
        <fullName evidence="3">Hydroxyacylglutathione hydrolase</fullName>
    </submittedName>
</protein>
<dbReference type="Pfam" id="PF00581">
    <property type="entry name" value="Rhodanese"/>
    <property type="match status" value="1"/>
</dbReference>
<dbReference type="InterPro" id="IPR001279">
    <property type="entry name" value="Metallo-B-lactamas"/>
</dbReference>
<keyword evidence="3" id="KW-0378">Hydrolase</keyword>
<dbReference type="InterPro" id="IPR036866">
    <property type="entry name" value="RibonucZ/Hydroxyglut_hydro"/>
</dbReference>
<dbReference type="EMBL" id="FMWD01000005">
    <property type="protein sequence ID" value="SCZ58990.1"/>
    <property type="molecule type" value="Genomic_DNA"/>
</dbReference>
<dbReference type="CDD" id="cd00158">
    <property type="entry name" value="RHOD"/>
    <property type="match status" value="1"/>
</dbReference>
<dbReference type="Gene3D" id="3.60.15.10">
    <property type="entry name" value="Ribonuclease Z/Hydroxyacylglutathione hydrolase-like"/>
    <property type="match status" value="1"/>
</dbReference>
<dbReference type="STRING" id="415747.SAMN03097708_01760"/>
<dbReference type="InterPro" id="IPR001763">
    <property type="entry name" value="Rhodanese-like_dom"/>
</dbReference>
<dbReference type="InterPro" id="IPR044528">
    <property type="entry name" value="POD-like_MBL-fold"/>
</dbReference>
<feature type="domain" description="Rhodanese" evidence="2">
    <location>
        <begin position="262"/>
        <end position="352"/>
    </location>
</feature>
<dbReference type="CDD" id="cd07724">
    <property type="entry name" value="POD-like_MBL-fold"/>
    <property type="match status" value="1"/>
</dbReference>
<feature type="domain" description="Rhodanese" evidence="2">
    <location>
        <begin position="367"/>
        <end position="455"/>
    </location>
</feature>
<dbReference type="PANTHER" id="PTHR43084:SF1">
    <property type="entry name" value="PERSULFIDE DIOXYGENASE ETHE1, MITOCHONDRIAL"/>
    <property type="match status" value="1"/>
</dbReference>
<name>A0A1G5QBX8_9GAMM</name>
<dbReference type="GO" id="GO:0046872">
    <property type="term" value="F:metal ion binding"/>
    <property type="evidence" value="ECO:0007669"/>
    <property type="project" value="UniProtKB-KW"/>
</dbReference>
<dbReference type="OrthoDB" id="9784009at2"/>
<dbReference type="PROSITE" id="PS50206">
    <property type="entry name" value="RHODANESE_3"/>
    <property type="match status" value="2"/>
</dbReference>
<dbReference type="SUPFAM" id="SSF52821">
    <property type="entry name" value="Rhodanese/Cell cycle control phosphatase"/>
    <property type="match status" value="2"/>
</dbReference>
<keyword evidence="4" id="KW-1185">Reference proteome</keyword>
<dbReference type="FunFam" id="3.60.15.10:FF:000030">
    <property type="entry name" value="Metallo-beta-lactamase family protein"/>
    <property type="match status" value="1"/>
</dbReference>
<dbReference type="Proteomes" id="UP000199648">
    <property type="component" value="Unassembled WGS sequence"/>
</dbReference>
<dbReference type="GO" id="GO:0070813">
    <property type="term" value="P:hydrogen sulfide metabolic process"/>
    <property type="evidence" value="ECO:0007669"/>
    <property type="project" value="TreeGrafter"/>
</dbReference>
<dbReference type="GO" id="GO:0016787">
    <property type="term" value="F:hydrolase activity"/>
    <property type="evidence" value="ECO:0007669"/>
    <property type="project" value="UniProtKB-KW"/>
</dbReference>
<dbReference type="Pfam" id="PF00753">
    <property type="entry name" value="Lactamase_B"/>
    <property type="match status" value="1"/>
</dbReference>
<dbReference type="GO" id="GO:0006749">
    <property type="term" value="P:glutathione metabolic process"/>
    <property type="evidence" value="ECO:0007669"/>
    <property type="project" value="InterPro"/>
</dbReference>
<dbReference type="InterPro" id="IPR051682">
    <property type="entry name" value="Mito_Persulfide_Diox"/>
</dbReference>
<sequence length="457" mass="50013">MYFETIRSPGLAHLSYLIGDGGEAFVIDPRRDADVYLEQAGSEGMRITRIFETHRNEDYVIGSRELAERTGATIHHGAAAPFDYGESIREGNTFDAGKIRLRALETPGHTDESLSFALYDGSTGDDEAIGVFTGDALFVGGVGRTDFYPDRPEQVANLLYESLFDKILPLGDQTIVYPAHGAGSVCGAGLADRDFSTIGYERHHNPALQQGRDEFVRERLNEHHYQPPYFRQMETVNRQGPAVLGHLPTPRPLGVEAFVEAASAGMLTIDIREPEAISGALVPGSLAIPLGMLPSFAGWYLPYDRDIGLIVAHPGDIEPAVRSLVRLGYDRLVAWLNEGLHGWEMSGREYQTVPALYAGELKARMEGQVPFTLLDVRGRSEIEQAAMPGATEIYLGELPQRLNEIPPQRPITTFCGSGRRSIIASSILLQHGFAEVEVCLGSLAACKAVGCPIDYRD</sequence>
<dbReference type="SMART" id="SM00450">
    <property type="entry name" value="RHOD"/>
    <property type="match status" value="2"/>
</dbReference>
<dbReference type="PANTHER" id="PTHR43084">
    <property type="entry name" value="PERSULFIDE DIOXYGENASE ETHE1"/>
    <property type="match status" value="1"/>
</dbReference>
<dbReference type="RefSeq" id="WP_092995557.1">
    <property type="nucleotide sequence ID" value="NZ_FMWD01000005.1"/>
</dbReference>
<proteinExistence type="predicted"/>
<reference evidence="3 4" key="1">
    <citation type="submission" date="2016-10" db="EMBL/GenBank/DDBJ databases">
        <authorList>
            <person name="de Groot N.N."/>
        </authorList>
    </citation>
    <scope>NUCLEOTIDE SEQUENCE [LARGE SCALE GENOMIC DNA]</scope>
    <source>
        <strain evidence="3 4">HLD2</strain>
    </source>
</reference>
<dbReference type="SMART" id="SM00849">
    <property type="entry name" value="Lactamase_B"/>
    <property type="match status" value="1"/>
</dbReference>
<gene>
    <name evidence="3" type="ORF">SAMN03097708_01760</name>
</gene>